<evidence type="ECO:0000256" key="9">
    <source>
        <dbReference type="ARBA" id="ARBA00022723"/>
    </source>
</evidence>
<evidence type="ECO:0000256" key="1">
    <source>
        <dbReference type="ARBA" id="ARBA00004240"/>
    </source>
</evidence>
<dbReference type="Pfam" id="PF04389">
    <property type="entry name" value="Peptidase_M28"/>
    <property type="match status" value="1"/>
</dbReference>
<evidence type="ECO:0000256" key="2">
    <source>
        <dbReference type="ARBA" id="ARBA00004371"/>
    </source>
</evidence>
<dbReference type="PANTHER" id="PTHR12053">
    <property type="entry name" value="PROTEASE FAMILY M28 PLASMA GLUTAMATE CARBOXYPEPTIDASE-RELATED"/>
    <property type="match status" value="1"/>
</dbReference>
<evidence type="ECO:0000259" key="21">
    <source>
        <dbReference type="Pfam" id="PF04389"/>
    </source>
</evidence>
<evidence type="ECO:0000256" key="4">
    <source>
        <dbReference type="ARBA" id="ARBA00004613"/>
    </source>
</evidence>
<dbReference type="GO" id="GO:0005576">
    <property type="term" value="C:extracellular region"/>
    <property type="evidence" value="ECO:0007669"/>
    <property type="project" value="UniProtKB-SubCell"/>
</dbReference>
<keyword evidence="10" id="KW-0732">Signal</keyword>
<dbReference type="SUPFAM" id="SSF53187">
    <property type="entry name" value="Zn-dependent exopeptidases"/>
    <property type="match status" value="1"/>
</dbReference>
<keyword evidence="15" id="KW-0482">Metalloprotease</keyword>
<dbReference type="GO" id="GO:0004180">
    <property type="term" value="F:carboxypeptidase activity"/>
    <property type="evidence" value="ECO:0007669"/>
    <property type="project" value="UniProtKB-KW"/>
</dbReference>
<keyword evidence="7 22" id="KW-0121">Carboxypeptidase</keyword>
<evidence type="ECO:0000256" key="3">
    <source>
        <dbReference type="ARBA" id="ARBA00004555"/>
    </source>
</evidence>
<keyword evidence="18" id="KW-0458">Lysosome</keyword>
<name>A0A1M7DYI1_9FLAO</name>
<dbReference type="GO" id="GO:0006508">
    <property type="term" value="P:proteolysis"/>
    <property type="evidence" value="ECO:0007669"/>
    <property type="project" value="UniProtKB-KW"/>
</dbReference>
<keyword evidence="11" id="KW-0378">Hydrolase</keyword>
<comment type="subcellular location">
    <subcellularLocation>
        <location evidence="1">Endoplasmic reticulum</location>
    </subcellularLocation>
    <subcellularLocation>
        <location evidence="3">Golgi apparatus</location>
    </subcellularLocation>
    <subcellularLocation>
        <location evidence="2">Lysosome</location>
    </subcellularLocation>
    <subcellularLocation>
        <location evidence="4">Secreted</location>
    </subcellularLocation>
</comment>
<evidence type="ECO:0000256" key="5">
    <source>
        <dbReference type="ARBA" id="ARBA00014116"/>
    </source>
</evidence>
<keyword evidence="14" id="KW-0333">Golgi apparatus</keyword>
<keyword evidence="16" id="KW-0865">Zymogen</keyword>
<keyword evidence="9" id="KW-0479">Metal-binding</keyword>
<keyword evidence="17" id="KW-0325">Glycoprotein</keyword>
<dbReference type="GO" id="GO:0070573">
    <property type="term" value="F:metallodipeptidase activity"/>
    <property type="evidence" value="ECO:0007669"/>
    <property type="project" value="InterPro"/>
</dbReference>
<reference evidence="23" key="1">
    <citation type="submission" date="2016-11" db="EMBL/GenBank/DDBJ databases">
        <authorList>
            <person name="Varghese N."/>
            <person name="Submissions S."/>
        </authorList>
    </citation>
    <scope>NUCLEOTIDE SEQUENCE [LARGE SCALE GENOMIC DNA]</scope>
    <source>
        <strain evidence="23">DSM 1811</strain>
    </source>
</reference>
<dbReference type="PANTHER" id="PTHR12053:SF3">
    <property type="entry name" value="CARBOXYPEPTIDASE Q"/>
    <property type="match status" value="1"/>
</dbReference>
<dbReference type="InterPro" id="IPR039866">
    <property type="entry name" value="CPQ"/>
</dbReference>
<keyword evidence="12" id="KW-0256">Endoplasmic reticulum</keyword>
<evidence type="ECO:0000256" key="20">
    <source>
        <dbReference type="ARBA" id="ARBA00033328"/>
    </source>
</evidence>
<protein>
    <recommendedName>
        <fullName evidence="5">Carboxypeptidase Q</fullName>
    </recommendedName>
    <alternativeName>
        <fullName evidence="20">Plasma glutamate carboxypeptidase</fullName>
    </alternativeName>
</protein>
<sequence>MKSVAGLKNFVPLCNNPKNIIKPMKKTILLTVLVLNGLTSFAQSNDEKNIKLFYKKALTESKCYTWLEYLSNDIGARLSGSATAEEAVQYTKRQLETLGLDKVYLQEVMVPHWVRGEKETAFILDNKIKTAVPICALGGSVATPKTGLTAEVVEVQGIDELKILGDKVKGKIVFFNRPMNPENIETFTSYGACVDQRFAGAKEAAKFGAVGTIVRSMNLRLDDFPHTGAQSYGDLPKEQYIPTAAISTNGAELLSKSLKVNPALKFYFKQSCETLPDVLSYNVIGELTGTVTPENIIVVGGHLDSWDLADGSHDDGAGVVQSMEVVRILKNLNYKPKNTIRAVLFMNEENGGKGGAKYEEVSKQKNENHILAVESDSGGFTPRGFSIQADDANFKKIQGFKDFFEPYLVHSFTIGHAGSDIGHLTSKTIVKAGLKPDSQRYFDYHHAANDKFDAINKRELELGAATMTSLIYLIDQSGIVLPTAN</sequence>
<dbReference type="EMBL" id="FRBY01000002">
    <property type="protein sequence ID" value="SHL84532.1"/>
    <property type="molecule type" value="Genomic_DNA"/>
</dbReference>
<dbReference type="Gene3D" id="3.50.30.30">
    <property type="match status" value="1"/>
</dbReference>
<proteinExistence type="predicted"/>
<evidence type="ECO:0000256" key="19">
    <source>
        <dbReference type="ARBA" id="ARBA00025833"/>
    </source>
</evidence>
<evidence type="ECO:0000313" key="22">
    <source>
        <dbReference type="EMBL" id="SHL84532.1"/>
    </source>
</evidence>
<evidence type="ECO:0000256" key="8">
    <source>
        <dbReference type="ARBA" id="ARBA00022670"/>
    </source>
</evidence>
<feature type="domain" description="Peptidase M28" evidence="21">
    <location>
        <begin position="282"/>
        <end position="466"/>
    </location>
</feature>
<evidence type="ECO:0000256" key="16">
    <source>
        <dbReference type="ARBA" id="ARBA00023145"/>
    </source>
</evidence>
<gene>
    <name evidence="22" type="ORF">SAMN05444366_1761</name>
</gene>
<evidence type="ECO:0000256" key="15">
    <source>
        <dbReference type="ARBA" id="ARBA00023049"/>
    </source>
</evidence>
<accession>A0A1M7DYI1</accession>
<dbReference type="GO" id="GO:0005764">
    <property type="term" value="C:lysosome"/>
    <property type="evidence" value="ECO:0007669"/>
    <property type="project" value="UniProtKB-SubCell"/>
</dbReference>
<evidence type="ECO:0000313" key="23">
    <source>
        <dbReference type="Proteomes" id="UP000184121"/>
    </source>
</evidence>
<keyword evidence="23" id="KW-1185">Reference proteome</keyword>
<evidence type="ECO:0000256" key="10">
    <source>
        <dbReference type="ARBA" id="ARBA00022729"/>
    </source>
</evidence>
<dbReference type="InterPro" id="IPR007484">
    <property type="entry name" value="Peptidase_M28"/>
</dbReference>
<dbReference type="GO" id="GO:0046872">
    <property type="term" value="F:metal ion binding"/>
    <property type="evidence" value="ECO:0007669"/>
    <property type="project" value="UniProtKB-KW"/>
</dbReference>
<keyword evidence="6" id="KW-0964">Secreted</keyword>
<evidence type="ECO:0000256" key="17">
    <source>
        <dbReference type="ARBA" id="ARBA00023180"/>
    </source>
</evidence>
<keyword evidence="13" id="KW-0862">Zinc</keyword>
<evidence type="ECO:0000256" key="11">
    <source>
        <dbReference type="ARBA" id="ARBA00022801"/>
    </source>
</evidence>
<evidence type="ECO:0000256" key="12">
    <source>
        <dbReference type="ARBA" id="ARBA00022824"/>
    </source>
</evidence>
<keyword evidence="8" id="KW-0645">Protease</keyword>
<dbReference type="Proteomes" id="UP000184121">
    <property type="component" value="Unassembled WGS sequence"/>
</dbReference>
<comment type="subunit">
    <text evidence="19">Homodimer. The monomeric form is inactive while the homodimer is active.</text>
</comment>
<evidence type="ECO:0000256" key="18">
    <source>
        <dbReference type="ARBA" id="ARBA00023228"/>
    </source>
</evidence>
<evidence type="ECO:0000256" key="6">
    <source>
        <dbReference type="ARBA" id="ARBA00022525"/>
    </source>
</evidence>
<organism evidence="22 23">
    <name type="scientific">Flavobacterium saccharophilum</name>
    <dbReference type="NCBI Taxonomy" id="29534"/>
    <lineage>
        <taxon>Bacteria</taxon>
        <taxon>Pseudomonadati</taxon>
        <taxon>Bacteroidota</taxon>
        <taxon>Flavobacteriia</taxon>
        <taxon>Flavobacteriales</taxon>
        <taxon>Flavobacteriaceae</taxon>
        <taxon>Flavobacterium</taxon>
    </lineage>
</organism>
<dbReference type="STRING" id="29534.SAMN05444366_1761"/>
<evidence type="ECO:0000256" key="14">
    <source>
        <dbReference type="ARBA" id="ARBA00023034"/>
    </source>
</evidence>
<dbReference type="AlphaFoldDB" id="A0A1M7DYI1"/>
<dbReference type="Gene3D" id="3.40.630.10">
    <property type="entry name" value="Zn peptidases"/>
    <property type="match status" value="1"/>
</dbReference>
<evidence type="ECO:0000256" key="13">
    <source>
        <dbReference type="ARBA" id="ARBA00022833"/>
    </source>
</evidence>
<evidence type="ECO:0000256" key="7">
    <source>
        <dbReference type="ARBA" id="ARBA00022645"/>
    </source>
</evidence>